<evidence type="ECO:0000313" key="2">
    <source>
        <dbReference type="EMBL" id="HCE17618.1"/>
    </source>
</evidence>
<feature type="transmembrane region" description="Helical" evidence="1">
    <location>
        <begin position="14"/>
        <end position="41"/>
    </location>
</feature>
<evidence type="ECO:0008006" key="4">
    <source>
        <dbReference type="Google" id="ProtNLM"/>
    </source>
</evidence>
<proteinExistence type="predicted"/>
<dbReference type="InterPro" id="IPR032820">
    <property type="entry name" value="ATPase_put"/>
</dbReference>
<dbReference type="STRING" id="229919.GCA_001050195_00645"/>
<keyword evidence="1" id="KW-0472">Membrane</keyword>
<dbReference type="EMBL" id="DPBP01000029">
    <property type="protein sequence ID" value="HCE17618.1"/>
    <property type="molecule type" value="Genomic_DNA"/>
</dbReference>
<dbReference type="RefSeq" id="WP_062189713.1">
    <property type="nucleotide sequence ID" value="NZ_DF967965.1"/>
</dbReference>
<evidence type="ECO:0000256" key="1">
    <source>
        <dbReference type="SAM" id="Phobius"/>
    </source>
</evidence>
<name>A0A3D1JIM1_9CHLR</name>
<evidence type="ECO:0000313" key="3">
    <source>
        <dbReference type="Proteomes" id="UP000264141"/>
    </source>
</evidence>
<dbReference type="OrthoDB" id="166454at2"/>
<keyword evidence="1" id="KW-0812">Transmembrane</keyword>
<gene>
    <name evidence="2" type="ORF">DEQ80_07140</name>
</gene>
<organism evidence="2 3">
    <name type="scientific">Anaerolinea thermolimosa</name>
    <dbReference type="NCBI Taxonomy" id="229919"/>
    <lineage>
        <taxon>Bacteria</taxon>
        <taxon>Bacillati</taxon>
        <taxon>Chloroflexota</taxon>
        <taxon>Anaerolineae</taxon>
        <taxon>Anaerolineales</taxon>
        <taxon>Anaerolineaceae</taxon>
        <taxon>Anaerolinea</taxon>
    </lineage>
</organism>
<protein>
    <recommendedName>
        <fullName evidence="4">AtpZ/AtpI family protein</fullName>
    </recommendedName>
</protein>
<comment type="caution">
    <text evidence="2">The sequence shown here is derived from an EMBL/GenBank/DDBJ whole genome shotgun (WGS) entry which is preliminary data.</text>
</comment>
<accession>A0A3D1JIM1</accession>
<feature type="transmembrane region" description="Helical" evidence="1">
    <location>
        <begin position="53"/>
        <end position="74"/>
    </location>
</feature>
<keyword evidence="1" id="KW-1133">Transmembrane helix</keyword>
<dbReference type="Proteomes" id="UP000264141">
    <property type="component" value="Unassembled WGS sequence"/>
</dbReference>
<reference evidence="2 3" key="1">
    <citation type="journal article" date="2018" name="Nat. Biotechnol.">
        <title>A standardized bacterial taxonomy based on genome phylogeny substantially revises the tree of life.</title>
        <authorList>
            <person name="Parks D.H."/>
            <person name="Chuvochina M."/>
            <person name="Waite D.W."/>
            <person name="Rinke C."/>
            <person name="Skarshewski A."/>
            <person name="Chaumeil P.A."/>
            <person name="Hugenholtz P."/>
        </authorList>
    </citation>
    <scope>NUCLEOTIDE SEQUENCE [LARGE SCALE GENOMIC DNA]</scope>
    <source>
        <strain evidence="2">UBA8781</strain>
    </source>
</reference>
<sequence length="99" mass="10603">MGRESQPSERRQKILNLTLAGVAAQVGCLTLAIILGAVLGGLWLDVRFQTRPLITILLVLGSIPVSLVLMFVVVRAATARIQKNLQDPQEQEAGIGKTG</sequence>
<dbReference type="Pfam" id="PF09527">
    <property type="entry name" value="ATPase_gene1"/>
    <property type="match status" value="1"/>
</dbReference>
<dbReference type="AlphaFoldDB" id="A0A3D1JIM1"/>